<dbReference type="Gene3D" id="1.10.1220.10">
    <property type="entry name" value="Met repressor-like"/>
    <property type="match status" value="1"/>
</dbReference>
<sequence>MSETTNLTIRIDKELKEQAEQLFSELGMNMTTALTVFVRQAVRQGKIPFEVSLNIPNSETIAAIEEANRISRDPSAKRYSSFEELIAEVQNEV</sequence>
<accession>H5Y618</accession>
<name>H5Y618_9FIRM</name>
<proteinExistence type="inferred from homology"/>
<dbReference type="EMBL" id="CM001441">
    <property type="protein sequence ID" value="EHQ90957.1"/>
    <property type="molecule type" value="Genomic_DNA"/>
</dbReference>
<comment type="similarity">
    <text evidence="1">Belongs to the RelB/DinJ antitoxin family.</text>
</comment>
<evidence type="ECO:0000313" key="4">
    <source>
        <dbReference type="Proteomes" id="UP000005104"/>
    </source>
</evidence>
<keyword evidence="2" id="KW-1277">Toxin-antitoxin system</keyword>
<dbReference type="SUPFAM" id="SSF47598">
    <property type="entry name" value="Ribbon-helix-helix"/>
    <property type="match status" value="1"/>
</dbReference>
<evidence type="ECO:0000256" key="1">
    <source>
        <dbReference type="ARBA" id="ARBA00010562"/>
    </source>
</evidence>
<dbReference type="PIRSF" id="PIRSF003108">
    <property type="entry name" value="DinJ"/>
    <property type="match status" value="1"/>
</dbReference>
<dbReference type="OrthoDB" id="9804867at2"/>
<dbReference type="AlphaFoldDB" id="H5Y618"/>
<dbReference type="RefSeq" id="WP_007785615.1">
    <property type="nucleotide sequence ID" value="NZ_CM001441.1"/>
</dbReference>
<dbReference type="Pfam" id="PF04221">
    <property type="entry name" value="RelB"/>
    <property type="match status" value="1"/>
</dbReference>
<dbReference type="InterPro" id="IPR007337">
    <property type="entry name" value="RelB/DinJ"/>
</dbReference>
<evidence type="ECO:0000313" key="3">
    <source>
        <dbReference type="EMBL" id="EHQ90957.1"/>
    </source>
</evidence>
<dbReference type="GO" id="GO:0006351">
    <property type="term" value="P:DNA-templated transcription"/>
    <property type="evidence" value="ECO:0007669"/>
    <property type="project" value="TreeGrafter"/>
</dbReference>
<dbReference type="PANTHER" id="PTHR38781:SF1">
    <property type="entry name" value="ANTITOXIN DINJ-RELATED"/>
    <property type="match status" value="1"/>
</dbReference>
<dbReference type="NCBIfam" id="TIGR02384">
    <property type="entry name" value="RelB_DinJ"/>
    <property type="match status" value="1"/>
</dbReference>
<dbReference type="PANTHER" id="PTHR38781">
    <property type="entry name" value="ANTITOXIN DINJ-RELATED"/>
    <property type="match status" value="1"/>
</dbReference>
<dbReference type="GO" id="GO:0000987">
    <property type="term" value="F:cis-regulatory region sequence-specific DNA binding"/>
    <property type="evidence" value="ECO:0007669"/>
    <property type="project" value="InterPro"/>
</dbReference>
<gene>
    <name evidence="3" type="ORF">DesyoDRAFT_3985</name>
</gene>
<dbReference type="eggNOG" id="COG3077">
    <property type="taxonomic scope" value="Bacteria"/>
</dbReference>
<dbReference type="GO" id="GO:0044010">
    <property type="term" value="P:single-species biofilm formation"/>
    <property type="evidence" value="ECO:0007669"/>
    <property type="project" value="InterPro"/>
</dbReference>
<dbReference type="InterPro" id="IPR010985">
    <property type="entry name" value="Ribbon_hlx_hlx"/>
</dbReference>
<dbReference type="GO" id="GO:0006355">
    <property type="term" value="P:regulation of DNA-templated transcription"/>
    <property type="evidence" value="ECO:0007669"/>
    <property type="project" value="InterPro"/>
</dbReference>
<dbReference type="InterPro" id="IPR013321">
    <property type="entry name" value="Arc_rbn_hlx_hlx"/>
</dbReference>
<evidence type="ECO:0000256" key="2">
    <source>
        <dbReference type="ARBA" id="ARBA00022649"/>
    </source>
</evidence>
<dbReference type="Proteomes" id="UP000005104">
    <property type="component" value="Chromosome"/>
</dbReference>
<dbReference type="HOGENOM" id="CLU_154558_5_3_9"/>
<dbReference type="STRING" id="768710.DesyoDRAFT_3985"/>
<dbReference type="GO" id="GO:0015643">
    <property type="term" value="F:toxic substance binding"/>
    <property type="evidence" value="ECO:0007669"/>
    <property type="project" value="InterPro"/>
</dbReference>
<keyword evidence="4" id="KW-1185">Reference proteome</keyword>
<protein>
    <submittedName>
        <fullName evidence="3">Addiction module antitoxin, RelB/DinJ family</fullName>
    </submittedName>
</protein>
<organism evidence="3 4">
    <name type="scientific">Desulfosporosinus youngiae DSM 17734</name>
    <dbReference type="NCBI Taxonomy" id="768710"/>
    <lineage>
        <taxon>Bacteria</taxon>
        <taxon>Bacillati</taxon>
        <taxon>Bacillota</taxon>
        <taxon>Clostridia</taxon>
        <taxon>Eubacteriales</taxon>
        <taxon>Desulfitobacteriaceae</taxon>
        <taxon>Desulfosporosinus</taxon>
    </lineage>
</organism>
<dbReference type="InterPro" id="IPR026262">
    <property type="entry name" value="DinJ"/>
</dbReference>
<reference evidence="3 4" key="1">
    <citation type="submission" date="2011-11" db="EMBL/GenBank/DDBJ databases">
        <title>The Noncontiguous Finished genome of Desulfosporosinus youngiae DSM 17734.</title>
        <authorList>
            <consortium name="US DOE Joint Genome Institute (JGI-PGF)"/>
            <person name="Lucas S."/>
            <person name="Han J."/>
            <person name="Lapidus A."/>
            <person name="Cheng J.-F."/>
            <person name="Goodwin L."/>
            <person name="Pitluck S."/>
            <person name="Peters L."/>
            <person name="Ovchinnikova G."/>
            <person name="Lu M."/>
            <person name="Land M.L."/>
            <person name="Hauser L."/>
            <person name="Pester M."/>
            <person name="Spring S."/>
            <person name="Ollivier B."/>
            <person name="Rattei T."/>
            <person name="Klenk H.-P."/>
            <person name="Wagner M."/>
            <person name="Loy A."/>
            <person name="Woyke T.J."/>
        </authorList>
    </citation>
    <scope>NUCLEOTIDE SEQUENCE [LARGE SCALE GENOMIC DNA]</scope>
    <source>
        <strain evidence="3 4">DSM 17734</strain>
    </source>
</reference>